<dbReference type="RefSeq" id="WP_034420714.1">
    <property type="nucleotide sequence ID" value="NZ_CP045798.1"/>
</dbReference>
<dbReference type="Proteomes" id="UP000515847">
    <property type="component" value="Chromosome"/>
</dbReference>
<comment type="similarity">
    <text evidence="7">Belongs to the binding-protein-dependent transport system permease family.</text>
</comment>
<evidence type="ECO:0000256" key="5">
    <source>
        <dbReference type="ARBA" id="ARBA00022989"/>
    </source>
</evidence>
<feature type="domain" description="ABC transmembrane type-1" evidence="8">
    <location>
        <begin position="53"/>
        <end position="237"/>
    </location>
</feature>
<dbReference type="OrthoDB" id="9804353at2"/>
<dbReference type="InterPro" id="IPR035906">
    <property type="entry name" value="MetI-like_sf"/>
</dbReference>
<keyword evidence="3" id="KW-1003">Cell membrane</keyword>
<feature type="transmembrane region" description="Helical" evidence="7">
    <location>
        <begin position="31"/>
        <end position="50"/>
    </location>
</feature>
<feature type="transmembrane region" description="Helical" evidence="7">
    <location>
        <begin position="172"/>
        <end position="194"/>
    </location>
</feature>
<keyword evidence="4 7" id="KW-0812">Transmembrane</keyword>
<dbReference type="PANTHER" id="PTHR30151:SF20">
    <property type="entry name" value="ABC TRANSPORTER PERMEASE PROTEIN HI_0355-RELATED"/>
    <property type="match status" value="1"/>
</dbReference>
<dbReference type="PANTHER" id="PTHR30151">
    <property type="entry name" value="ALKANE SULFONATE ABC TRANSPORTER-RELATED, MEMBRANE SUBUNIT"/>
    <property type="match status" value="1"/>
</dbReference>
<dbReference type="InterPro" id="IPR000515">
    <property type="entry name" value="MetI-like"/>
</dbReference>
<sequence length="256" mass="28116">MKRYVSSFLAFLILLLLWEFSVEIFQIEKFILPAPSLVAGALIASFPLLLEHSLQTAVEALLGFGLAVIMGTCLALAMGLLPWVKRTVYPLIVVSQTIPIMAVAPLLIIWFGYDILPKVLVVALVCFFPITVSTVEGLDHIDQDMVKLLLTMGATPGQILRLVKFPGALPSFFAGLKISATYSIMGAVIGEWLGGSKGLGIYMTRSMHSFLTERVFASIVAITAMSLILVGIIEIIARLTMPWLYQKISWQQDEKV</sequence>
<feature type="transmembrane region" description="Helical" evidence="7">
    <location>
        <begin position="89"/>
        <end position="112"/>
    </location>
</feature>
<proteinExistence type="inferred from homology"/>
<reference evidence="9 10" key="1">
    <citation type="journal article" date="2019" name="Front. Microbiol.">
        <title>Thermoanaerosceptrum fracticalcis gen. nov. sp. nov., a Novel Fumarate-Fermenting Microorganism From a Deep Fractured Carbonate Aquifer of the US Great Basin.</title>
        <authorList>
            <person name="Hamilton-Brehm S.D."/>
            <person name="Stewart L.E."/>
            <person name="Zavarin M."/>
            <person name="Caldwell M."/>
            <person name="Lawson P.A."/>
            <person name="Onstott T.C."/>
            <person name="Grzymski J."/>
            <person name="Neveux I."/>
            <person name="Lollar B.S."/>
            <person name="Russell C.E."/>
            <person name="Moser D.P."/>
        </authorList>
    </citation>
    <scope>NUCLEOTIDE SEQUENCE [LARGE SCALE GENOMIC DNA]</scope>
    <source>
        <strain evidence="9 10">DRI-13</strain>
    </source>
</reference>
<feature type="transmembrane region" description="Helical" evidence="7">
    <location>
        <begin position="119"/>
        <end position="138"/>
    </location>
</feature>
<organism evidence="9 10">
    <name type="scientific">Thermanaerosceptrum fracticalcis</name>
    <dbReference type="NCBI Taxonomy" id="1712410"/>
    <lineage>
        <taxon>Bacteria</taxon>
        <taxon>Bacillati</taxon>
        <taxon>Bacillota</taxon>
        <taxon>Clostridia</taxon>
        <taxon>Eubacteriales</taxon>
        <taxon>Peptococcaceae</taxon>
        <taxon>Thermanaerosceptrum</taxon>
    </lineage>
</organism>
<gene>
    <name evidence="9" type="ORF">BR63_18535</name>
</gene>
<dbReference type="Gene3D" id="1.10.3720.10">
    <property type="entry name" value="MetI-like"/>
    <property type="match status" value="1"/>
</dbReference>
<dbReference type="SUPFAM" id="SSF161098">
    <property type="entry name" value="MetI-like"/>
    <property type="match status" value="1"/>
</dbReference>
<dbReference type="GO" id="GO:0055085">
    <property type="term" value="P:transmembrane transport"/>
    <property type="evidence" value="ECO:0007669"/>
    <property type="project" value="InterPro"/>
</dbReference>
<dbReference type="EMBL" id="CP045798">
    <property type="protein sequence ID" value="QNB48087.1"/>
    <property type="molecule type" value="Genomic_DNA"/>
</dbReference>
<keyword evidence="6 7" id="KW-0472">Membrane</keyword>
<evidence type="ECO:0000256" key="1">
    <source>
        <dbReference type="ARBA" id="ARBA00004651"/>
    </source>
</evidence>
<evidence type="ECO:0000259" key="8">
    <source>
        <dbReference type="PROSITE" id="PS50928"/>
    </source>
</evidence>
<feature type="transmembrane region" description="Helical" evidence="7">
    <location>
        <begin position="62"/>
        <end position="83"/>
    </location>
</feature>
<dbReference type="PROSITE" id="PS50928">
    <property type="entry name" value="ABC_TM1"/>
    <property type="match status" value="1"/>
</dbReference>
<dbReference type="KEGG" id="tfr:BR63_18535"/>
<comment type="subcellular location">
    <subcellularLocation>
        <location evidence="1 7">Cell membrane</location>
        <topology evidence="1 7">Multi-pass membrane protein</topology>
    </subcellularLocation>
</comment>
<keyword evidence="10" id="KW-1185">Reference proteome</keyword>
<keyword evidence="5 7" id="KW-1133">Transmembrane helix</keyword>
<evidence type="ECO:0000313" key="10">
    <source>
        <dbReference type="Proteomes" id="UP000515847"/>
    </source>
</evidence>
<dbReference type="AlphaFoldDB" id="A0A7G6E7N3"/>
<dbReference type="GO" id="GO:0005886">
    <property type="term" value="C:plasma membrane"/>
    <property type="evidence" value="ECO:0007669"/>
    <property type="project" value="UniProtKB-SubCell"/>
</dbReference>
<evidence type="ECO:0000256" key="3">
    <source>
        <dbReference type="ARBA" id="ARBA00022475"/>
    </source>
</evidence>
<name>A0A7G6E7N3_THEFR</name>
<evidence type="ECO:0000256" key="6">
    <source>
        <dbReference type="ARBA" id="ARBA00023136"/>
    </source>
</evidence>
<evidence type="ECO:0000256" key="4">
    <source>
        <dbReference type="ARBA" id="ARBA00022692"/>
    </source>
</evidence>
<accession>A0A7G6E7N3</accession>
<evidence type="ECO:0000313" key="9">
    <source>
        <dbReference type="EMBL" id="QNB48087.1"/>
    </source>
</evidence>
<feature type="transmembrane region" description="Helical" evidence="7">
    <location>
        <begin position="215"/>
        <end position="237"/>
    </location>
</feature>
<evidence type="ECO:0000256" key="2">
    <source>
        <dbReference type="ARBA" id="ARBA00022448"/>
    </source>
</evidence>
<protein>
    <submittedName>
        <fullName evidence="9">ABC transporter permease subunit</fullName>
    </submittedName>
</protein>
<dbReference type="Pfam" id="PF00528">
    <property type="entry name" value="BPD_transp_1"/>
    <property type="match status" value="1"/>
</dbReference>
<evidence type="ECO:0000256" key="7">
    <source>
        <dbReference type="RuleBase" id="RU363032"/>
    </source>
</evidence>
<keyword evidence="2 7" id="KW-0813">Transport</keyword>
<dbReference type="CDD" id="cd06261">
    <property type="entry name" value="TM_PBP2"/>
    <property type="match status" value="1"/>
</dbReference>